<name>V8QY05_9BURK</name>
<evidence type="ECO:0000313" key="5">
    <source>
        <dbReference type="EMBL" id="ETF04195.1"/>
    </source>
</evidence>
<dbReference type="SUPFAM" id="SSF53335">
    <property type="entry name" value="S-adenosyl-L-methionine-dependent methyltransferases"/>
    <property type="match status" value="1"/>
</dbReference>
<keyword evidence="6" id="KW-1185">Reference proteome</keyword>
<dbReference type="GO" id="GO:0032259">
    <property type="term" value="P:methylation"/>
    <property type="evidence" value="ECO:0007669"/>
    <property type="project" value="UniProtKB-KW"/>
</dbReference>
<dbReference type="EMBL" id="AYXT01000001">
    <property type="protein sequence ID" value="ETF04195.1"/>
    <property type="molecule type" value="Genomic_DNA"/>
</dbReference>
<evidence type="ECO:0000313" key="6">
    <source>
        <dbReference type="Proteomes" id="UP000018733"/>
    </source>
</evidence>
<comment type="caution">
    <text evidence="5">The sequence shown here is derived from an EMBL/GenBank/DDBJ whole genome shotgun (WGS) entry which is preliminary data.</text>
</comment>
<dbReference type="Proteomes" id="UP000018733">
    <property type="component" value="Unassembled WGS sequence"/>
</dbReference>
<gene>
    <name evidence="5" type="ORF">W822_03220</name>
</gene>
<protein>
    <submittedName>
        <fullName evidence="5">Methyltransferase</fullName>
    </submittedName>
</protein>
<keyword evidence="3 5" id="KW-0808">Transferase</keyword>
<comment type="similarity">
    <text evidence="1">Belongs to the methyltransferase superfamily.</text>
</comment>
<evidence type="ECO:0000256" key="2">
    <source>
        <dbReference type="ARBA" id="ARBA00022603"/>
    </source>
</evidence>
<dbReference type="eggNOG" id="COG2226">
    <property type="taxonomic scope" value="Bacteria"/>
</dbReference>
<evidence type="ECO:0000256" key="1">
    <source>
        <dbReference type="ARBA" id="ARBA00008361"/>
    </source>
</evidence>
<dbReference type="AlphaFoldDB" id="V8QY05"/>
<keyword evidence="2 5" id="KW-0489">Methyltransferase</keyword>
<dbReference type="HOGENOM" id="CLU_049344_3_0_4"/>
<evidence type="ECO:0000259" key="4">
    <source>
        <dbReference type="Pfam" id="PF08241"/>
    </source>
</evidence>
<dbReference type="GO" id="GO:0008757">
    <property type="term" value="F:S-adenosylmethionine-dependent methyltransferase activity"/>
    <property type="evidence" value="ECO:0007669"/>
    <property type="project" value="InterPro"/>
</dbReference>
<proteinExistence type="inferred from homology"/>
<dbReference type="InterPro" id="IPR013216">
    <property type="entry name" value="Methyltransf_11"/>
</dbReference>
<dbReference type="InterPro" id="IPR029063">
    <property type="entry name" value="SAM-dependent_MTases_sf"/>
</dbReference>
<organism evidence="5 6">
    <name type="scientific">Advenella kashmirensis W13003</name>
    <dbReference type="NCBI Taxonomy" id="1424334"/>
    <lineage>
        <taxon>Bacteria</taxon>
        <taxon>Pseudomonadati</taxon>
        <taxon>Pseudomonadota</taxon>
        <taxon>Betaproteobacteria</taxon>
        <taxon>Burkholderiales</taxon>
        <taxon>Alcaligenaceae</taxon>
    </lineage>
</organism>
<dbReference type="PANTHER" id="PTHR44942">
    <property type="entry name" value="METHYLTRANSF_11 DOMAIN-CONTAINING PROTEIN"/>
    <property type="match status" value="1"/>
</dbReference>
<dbReference type="Pfam" id="PF08241">
    <property type="entry name" value="Methyltransf_11"/>
    <property type="match status" value="1"/>
</dbReference>
<accession>V8QY05</accession>
<sequence>MHSAADQGYTRSADTYVRGRPDYPAGIVPWLTDVLGLVESTTVVDLGAGTGKFTRYLQQTGARVIAVEPVAAMRSELAAYAPGATILEGTAVSLALEDESVDAVVCAQAFHWFAVPEALNEIHRVLRPGGRLGLVWNRRDTGYDWVRQLDDIVNVYEGDTPRFHTGQWRNVFPHPGFGSLQETRFSHGHTGTIDDVIINRSLSTSFIAALPATQRAQVKARILELIDRTPTLKNHGQVTFPYETLAYCIERQ</sequence>
<reference evidence="5 6" key="1">
    <citation type="journal article" date="2014" name="Genome Announc.">
        <title>Draft Genome Sequence of Advenella kashmirensis Strain W13003, a Polycyclic Aromatic Hydrocarbon-Degrading Bacterium.</title>
        <authorList>
            <person name="Wang X."/>
            <person name="Jin D."/>
            <person name="Zhou L."/>
            <person name="Wu L."/>
            <person name="An W."/>
            <person name="Zhao L."/>
        </authorList>
    </citation>
    <scope>NUCLEOTIDE SEQUENCE [LARGE SCALE GENOMIC DNA]</scope>
    <source>
        <strain evidence="5 6">W13003</strain>
    </source>
</reference>
<dbReference type="CDD" id="cd02440">
    <property type="entry name" value="AdoMet_MTases"/>
    <property type="match status" value="1"/>
</dbReference>
<dbReference type="Gene3D" id="3.40.50.150">
    <property type="entry name" value="Vaccinia Virus protein VP39"/>
    <property type="match status" value="1"/>
</dbReference>
<dbReference type="PANTHER" id="PTHR44942:SF4">
    <property type="entry name" value="METHYLTRANSFERASE TYPE 11 DOMAIN-CONTAINING PROTEIN"/>
    <property type="match status" value="1"/>
</dbReference>
<dbReference type="PATRIC" id="fig|1424334.3.peg.648"/>
<dbReference type="STRING" id="1424334.W822_03220"/>
<dbReference type="InterPro" id="IPR051052">
    <property type="entry name" value="Diverse_substrate_MTase"/>
</dbReference>
<evidence type="ECO:0000256" key="3">
    <source>
        <dbReference type="ARBA" id="ARBA00022679"/>
    </source>
</evidence>
<feature type="domain" description="Methyltransferase type 11" evidence="4">
    <location>
        <begin position="44"/>
        <end position="132"/>
    </location>
</feature>